<evidence type="ECO:0000313" key="3">
    <source>
        <dbReference type="Proteomes" id="UP000223839"/>
    </source>
</evidence>
<dbReference type="EMBL" id="NUYG01000029">
    <property type="protein sequence ID" value="PFM91500.1"/>
    <property type="molecule type" value="Genomic_DNA"/>
</dbReference>
<name>A0AB36TXQ4_BACTU</name>
<proteinExistence type="predicted"/>
<reference evidence="2 3" key="1">
    <citation type="submission" date="2017-09" db="EMBL/GenBank/DDBJ databases">
        <title>Large-scale bioinformatics analysis of Bacillus genomes uncovers conserved roles of natural products in bacterial physiology.</title>
        <authorList>
            <consortium name="Agbiome Team Llc"/>
            <person name="Bleich R.M."/>
            <person name="Grubbs K.J."/>
            <person name="Santa Maria K.C."/>
            <person name="Allen S.E."/>
            <person name="Farag S."/>
            <person name="Shank E.A."/>
            <person name="Bowers A."/>
        </authorList>
    </citation>
    <scope>NUCLEOTIDE SEQUENCE [LARGE SCALE GENOMIC DNA]</scope>
    <source>
        <strain evidence="2 3">AFS077661</strain>
    </source>
</reference>
<sequence>MKTTSPTFNQSSFCCPHCKIVAAQDWDQALYYSPEYNDAITVKDLMVCKCAHCNDYSFWYHKEMVYPSTSLAPAPHPDMPLDIIDDYKEASDILNKSPRGAAALLRLALQKLMKSLGEKGAHIDSDIKSLVQKGLPVQIQQALDVLRVIGNESVHPGSIDMKDNREIAIKLFDLINIIVQNQITQPKEIEALFTSLPAGKLKAIAERDGITK</sequence>
<dbReference type="RefSeq" id="WP_042511325.1">
    <property type="nucleotide sequence ID" value="NZ_CP009720.1"/>
</dbReference>
<dbReference type="InterPro" id="IPR025285">
    <property type="entry name" value="DUF4145"/>
</dbReference>
<accession>A0AB36TXQ4</accession>
<evidence type="ECO:0000259" key="1">
    <source>
        <dbReference type="Pfam" id="PF13643"/>
    </source>
</evidence>
<organism evidence="2 3">
    <name type="scientific">Bacillus thuringiensis</name>
    <dbReference type="NCBI Taxonomy" id="1428"/>
    <lineage>
        <taxon>Bacteria</taxon>
        <taxon>Bacillati</taxon>
        <taxon>Bacillota</taxon>
        <taxon>Bacilli</taxon>
        <taxon>Bacillales</taxon>
        <taxon>Bacillaceae</taxon>
        <taxon>Bacillus</taxon>
        <taxon>Bacillus cereus group</taxon>
    </lineage>
</organism>
<dbReference type="AlphaFoldDB" id="A0AB36TXQ4"/>
<dbReference type="Pfam" id="PF13643">
    <property type="entry name" value="DUF4145"/>
    <property type="match status" value="1"/>
</dbReference>
<evidence type="ECO:0000313" key="2">
    <source>
        <dbReference type="EMBL" id="PFM91500.1"/>
    </source>
</evidence>
<feature type="domain" description="DUF4145" evidence="1">
    <location>
        <begin position="88"/>
        <end position="171"/>
    </location>
</feature>
<gene>
    <name evidence="2" type="ORF">COJ61_15355</name>
</gene>
<protein>
    <submittedName>
        <fullName evidence="2">DUF4145 domain-containing protein</fullName>
    </submittedName>
</protein>
<comment type="caution">
    <text evidence="2">The sequence shown here is derived from an EMBL/GenBank/DDBJ whole genome shotgun (WGS) entry which is preliminary data.</text>
</comment>
<dbReference type="Proteomes" id="UP000223839">
    <property type="component" value="Unassembled WGS sequence"/>
</dbReference>